<feature type="compositionally biased region" description="Pro residues" evidence="1">
    <location>
        <begin position="132"/>
        <end position="142"/>
    </location>
</feature>
<accession>A0AA39Z7B1</accession>
<proteinExistence type="predicted"/>
<dbReference type="AlphaFoldDB" id="A0AA39Z7B1"/>
<dbReference type="EMBL" id="JAULSY010000107">
    <property type="protein sequence ID" value="KAK0665565.1"/>
    <property type="molecule type" value="Genomic_DNA"/>
</dbReference>
<dbReference type="Proteomes" id="UP001174997">
    <property type="component" value="Unassembled WGS sequence"/>
</dbReference>
<reference evidence="2" key="1">
    <citation type="submission" date="2023-06" db="EMBL/GenBank/DDBJ databases">
        <title>Genome-scale phylogeny and comparative genomics of the fungal order Sordariales.</title>
        <authorList>
            <consortium name="Lawrence Berkeley National Laboratory"/>
            <person name="Hensen N."/>
            <person name="Bonometti L."/>
            <person name="Westerberg I."/>
            <person name="Brannstrom I.O."/>
            <person name="Guillou S."/>
            <person name="Cros-Aarteil S."/>
            <person name="Calhoun S."/>
            <person name="Haridas S."/>
            <person name="Kuo A."/>
            <person name="Mondo S."/>
            <person name="Pangilinan J."/>
            <person name="Riley R."/>
            <person name="Labutti K."/>
            <person name="Andreopoulos B."/>
            <person name="Lipzen A."/>
            <person name="Chen C."/>
            <person name="Yanf M."/>
            <person name="Daum C."/>
            <person name="Ng V."/>
            <person name="Clum A."/>
            <person name="Steindorff A."/>
            <person name="Ohm R."/>
            <person name="Martin F."/>
            <person name="Silar P."/>
            <person name="Natvig D."/>
            <person name="Lalanne C."/>
            <person name="Gautier V."/>
            <person name="Ament-Velasquez S.L."/>
            <person name="Kruys A."/>
            <person name="Hutchinson M.I."/>
            <person name="Powell A.J."/>
            <person name="Barry K."/>
            <person name="Miller A.N."/>
            <person name="Grigoriev I.V."/>
            <person name="Debuchy R."/>
            <person name="Gladieux P."/>
            <person name="Thoren M.H."/>
            <person name="Johannesson H."/>
        </authorList>
    </citation>
    <scope>NUCLEOTIDE SEQUENCE</scope>
    <source>
        <strain evidence="2">CBS 307.81</strain>
    </source>
</reference>
<feature type="region of interest" description="Disordered" evidence="1">
    <location>
        <begin position="112"/>
        <end position="241"/>
    </location>
</feature>
<gene>
    <name evidence="2" type="ORF">QBC41DRAFT_379219</name>
</gene>
<sequence>MCFHSTSIKPRQSFPHSTQVFSLTYLVNKPSHLFSVVSFFCQSLNRVISLISTMKLPPPTVILTTTTLLLFFPQTSSALPQRYTHDHELVPPPPSPLPPSAEDAIFKTMTTPHIPTQEEGLGGRKGTTTNHSPPPPPEPQPPRKSIGTVPPSLRDTPLNIIPPEPSSAADTNADSNPPAAFNPTDIWGEGEENPYDWPRREPDFGSLRRYPRPEPQPKSKSKAKSNSSPRFKTSTEKPSTAKRWKHWIFWSS</sequence>
<evidence type="ECO:0000256" key="1">
    <source>
        <dbReference type="SAM" id="MobiDB-lite"/>
    </source>
</evidence>
<feature type="compositionally biased region" description="Pro residues" evidence="1">
    <location>
        <begin position="90"/>
        <end position="99"/>
    </location>
</feature>
<feature type="region of interest" description="Disordered" evidence="1">
    <location>
        <begin position="84"/>
        <end position="103"/>
    </location>
</feature>
<comment type="caution">
    <text evidence="2">The sequence shown here is derived from an EMBL/GenBank/DDBJ whole genome shotgun (WGS) entry which is preliminary data.</text>
</comment>
<keyword evidence="3" id="KW-1185">Reference proteome</keyword>
<name>A0AA39Z7B1_9PEZI</name>
<organism evidence="2 3">
    <name type="scientific">Cercophora samala</name>
    <dbReference type="NCBI Taxonomy" id="330535"/>
    <lineage>
        <taxon>Eukaryota</taxon>
        <taxon>Fungi</taxon>
        <taxon>Dikarya</taxon>
        <taxon>Ascomycota</taxon>
        <taxon>Pezizomycotina</taxon>
        <taxon>Sordariomycetes</taxon>
        <taxon>Sordariomycetidae</taxon>
        <taxon>Sordariales</taxon>
        <taxon>Lasiosphaeriaceae</taxon>
        <taxon>Cercophora</taxon>
    </lineage>
</organism>
<protein>
    <submittedName>
        <fullName evidence="2">Uncharacterized protein</fullName>
    </submittedName>
</protein>
<evidence type="ECO:0000313" key="2">
    <source>
        <dbReference type="EMBL" id="KAK0665565.1"/>
    </source>
</evidence>
<evidence type="ECO:0000313" key="3">
    <source>
        <dbReference type="Proteomes" id="UP001174997"/>
    </source>
</evidence>